<keyword evidence="2" id="KW-1185">Reference proteome</keyword>
<name>A0A804NLU9_MAIZE</name>
<reference evidence="2" key="1">
    <citation type="journal article" date="2009" name="Science">
        <title>The B73 maize genome: complexity, diversity, and dynamics.</title>
        <authorList>
            <person name="Schnable P.S."/>
            <person name="Ware D."/>
            <person name="Fulton R.S."/>
            <person name="Stein J.C."/>
            <person name="Wei F."/>
            <person name="Pasternak S."/>
            <person name="Liang C."/>
            <person name="Zhang J."/>
            <person name="Fulton L."/>
            <person name="Graves T.A."/>
            <person name="Minx P."/>
            <person name="Reily A.D."/>
            <person name="Courtney L."/>
            <person name="Kruchowski S.S."/>
            <person name="Tomlinson C."/>
            <person name="Strong C."/>
            <person name="Delehaunty K."/>
            <person name="Fronick C."/>
            <person name="Courtney B."/>
            <person name="Rock S.M."/>
            <person name="Belter E."/>
            <person name="Du F."/>
            <person name="Kim K."/>
            <person name="Abbott R.M."/>
            <person name="Cotton M."/>
            <person name="Levy A."/>
            <person name="Marchetto P."/>
            <person name="Ochoa K."/>
            <person name="Jackson S.M."/>
            <person name="Gillam B."/>
            <person name="Chen W."/>
            <person name="Yan L."/>
            <person name="Higginbotham J."/>
            <person name="Cardenas M."/>
            <person name="Waligorski J."/>
            <person name="Applebaum E."/>
            <person name="Phelps L."/>
            <person name="Falcone J."/>
            <person name="Kanchi K."/>
            <person name="Thane T."/>
            <person name="Scimone A."/>
            <person name="Thane N."/>
            <person name="Henke J."/>
            <person name="Wang T."/>
            <person name="Ruppert J."/>
            <person name="Shah N."/>
            <person name="Rotter K."/>
            <person name="Hodges J."/>
            <person name="Ingenthron E."/>
            <person name="Cordes M."/>
            <person name="Kohlberg S."/>
            <person name="Sgro J."/>
            <person name="Delgado B."/>
            <person name="Mead K."/>
            <person name="Chinwalla A."/>
            <person name="Leonard S."/>
            <person name="Crouse K."/>
            <person name="Collura K."/>
            <person name="Kudrna D."/>
            <person name="Currie J."/>
            <person name="He R."/>
            <person name="Angelova A."/>
            <person name="Rajasekar S."/>
            <person name="Mueller T."/>
            <person name="Lomeli R."/>
            <person name="Scara G."/>
            <person name="Ko A."/>
            <person name="Delaney K."/>
            <person name="Wissotski M."/>
            <person name="Lopez G."/>
            <person name="Campos D."/>
            <person name="Braidotti M."/>
            <person name="Ashley E."/>
            <person name="Golser W."/>
            <person name="Kim H."/>
            <person name="Lee S."/>
            <person name="Lin J."/>
            <person name="Dujmic Z."/>
            <person name="Kim W."/>
            <person name="Talag J."/>
            <person name="Zuccolo A."/>
            <person name="Fan C."/>
            <person name="Sebastian A."/>
            <person name="Kramer M."/>
            <person name="Spiegel L."/>
            <person name="Nascimento L."/>
            <person name="Zutavern T."/>
            <person name="Miller B."/>
            <person name="Ambroise C."/>
            <person name="Muller S."/>
            <person name="Spooner W."/>
            <person name="Narechania A."/>
            <person name="Ren L."/>
            <person name="Wei S."/>
            <person name="Kumari S."/>
            <person name="Faga B."/>
            <person name="Levy M.J."/>
            <person name="McMahan L."/>
            <person name="Van Buren P."/>
            <person name="Vaughn M.W."/>
            <person name="Ying K."/>
            <person name="Yeh C.-T."/>
            <person name="Emrich S.J."/>
            <person name="Jia Y."/>
            <person name="Kalyanaraman A."/>
            <person name="Hsia A.-P."/>
            <person name="Barbazuk W.B."/>
            <person name="Baucom R.S."/>
            <person name="Brutnell T.P."/>
            <person name="Carpita N.C."/>
            <person name="Chaparro C."/>
            <person name="Chia J.-M."/>
            <person name="Deragon J.-M."/>
            <person name="Estill J.C."/>
            <person name="Fu Y."/>
            <person name="Jeddeloh J.A."/>
            <person name="Han Y."/>
            <person name="Lee H."/>
            <person name="Li P."/>
            <person name="Lisch D.R."/>
            <person name="Liu S."/>
            <person name="Liu Z."/>
            <person name="Nagel D.H."/>
            <person name="McCann M.C."/>
            <person name="SanMiguel P."/>
            <person name="Myers A.M."/>
            <person name="Nettleton D."/>
            <person name="Nguyen J."/>
            <person name="Penning B.W."/>
            <person name="Ponnala L."/>
            <person name="Schneider K.L."/>
            <person name="Schwartz D.C."/>
            <person name="Sharma A."/>
            <person name="Soderlund C."/>
            <person name="Springer N.M."/>
            <person name="Sun Q."/>
            <person name="Wang H."/>
            <person name="Waterman M."/>
            <person name="Westerman R."/>
            <person name="Wolfgruber T.K."/>
            <person name="Yang L."/>
            <person name="Yu Y."/>
            <person name="Zhang L."/>
            <person name="Zhou S."/>
            <person name="Zhu Q."/>
            <person name="Bennetzen J.L."/>
            <person name="Dawe R.K."/>
            <person name="Jiang J."/>
            <person name="Jiang N."/>
            <person name="Presting G.G."/>
            <person name="Wessler S.R."/>
            <person name="Aluru S."/>
            <person name="Martienssen R.A."/>
            <person name="Clifton S.W."/>
            <person name="McCombie W.R."/>
            <person name="Wing R.A."/>
            <person name="Wilson R.K."/>
        </authorList>
    </citation>
    <scope>NUCLEOTIDE SEQUENCE [LARGE SCALE GENOMIC DNA]</scope>
    <source>
        <strain evidence="2">cv. B73</strain>
    </source>
</reference>
<dbReference type="Gramene" id="Zm00001eb170270_T001">
    <property type="protein sequence ID" value="Zm00001eb170270_P001"/>
    <property type="gene ID" value="Zm00001eb170270"/>
</dbReference>
<accession>A0A804NLU9</accession>
<dbReference type="EnsemblPlants" id="Zm00001eb170270_T001">
    <property type="protein sequence ID" value="Zm00001eb170270_P001"/>
    <property type="gene ID" value="Zm00001eb170270"/>
</dbReference>
<reference evidence="1" key="3">
    <citation type="submission" date="2021-05" db="UniProtKB">
        <authorList>
            <consortium name="EnsemblPlants"/>
        </authorList>
    </citation>
    <scope>IDENTIFICATION</scope>
    <source>
        <strain evidence="1">cv. B73</strain>
    </source>
</reference>
<dbReference type="Proteomes" id="UP000007305">
    <property type="component" value="Chromosome 4"/>
</dbReference>
<evidence type="ECO:0000313" key="1">
    <source>
        <dbReference type="EnsemblPlants" id="Zm00001eb170270_P001"/>
    </source>
</evidence>
<reference evidence="1" key="2">
    <citation type="submission" date="2019-07" db="EMBL/GenBank/DDBJ databases">
        <authorList>
            <person name="Seetharam A."/>
            <person name="Woodhouse M."/>
            <person name="Cannon E."/>
        </authorList>
    </citation>
    <scope>NUCLEOTIDE SEQUENCE [LARGE SCALE GENOMIC DNA]</scope>
    <source>
        <strain evidence="1">cv. B73</strain>
    </source>
</reference>
<dbReference type="InParanoid" id="A0A804NLU9"/>
<proteinExistence type="predicted"/>
<dbReference type="AlphaFoldDB" id="A0A804NLU9"/>
<organism evidence="1 2">
    <name type="scientific">Zea mays</name>
    <name type="common">Maize</name>
    <dbReference type="NCBI Taxonomy" id="4577"/>
    <lineage>
        <taxon>Eukaryota</taxon>
        <taxon>Viridiplantae</taxon>
        <taxon>Streptophyta</taxon>
        <taxon>Embryophyta</taxon>
        <taxon>Tracheophyta</taxon>
        <taxon>Spermatophyta</taxon>
        <taxon>Magnoliopsida</taxon>
        <taxon>Liliopsida</taxon>
        <taxon>Poales</taxon>
        <taxon>Poaceae</taxon>
        <taxon>PACMAD clade</taxon>
        <taxon>Panicoideae</taxon>
        <taxon>Andropogonodae</taxon>
        <taxon>Andropogoneae</taxon>
        <taxon>Tripsacinae</taxon>
        <taxon>Zea</taxon>
    </lineage>
</organism>
<protein>
    <submittedName>
        <fullName evidence="1">Uncharacterized protein</fullName>
    </submittedName>
</protein>
<sequence length="138" mass="15406">MIRRRASGRVGEQKGCWVNNTKLQLETSRRLARWPRAVSLCAAAVAVQQRWQKLGKRSMHWYTGGSAMRLDLTQAGWHPRGAASRHWHRGGSDLVQPSQLSQHGHARGAAFAWLASSPPPPLAPCLETRVRFGTHEPN</sequence>
<evidence type="ECO:0000313" key="2">
    <source>
        <dbReference type="Proteomes" id="UP000007305"/>
    </source>
</evidence>